<gene>
    <name evidence="3" type="ORF">ACHAWU_007779</name>
</gene>
<feature type="domain" description="JmjC" evidence="2">
    <location>
        <begin position="746"/>
        <end position="905"/>
    </location>
</feature>
<dbReference type="AlphaFoldDB" id="A0ABD3MJP2"/>
<dbReference type="InterPro" id="IPR029044">
    <property type="entry name" value="Nucleotide-diphossugar_trans"/>
</dbReference>
<dbReference type="Proteomes" id="UP001530293">
    <property type="component" value="Unassembled WGS sequence"/>
</dbReference>
<comment type="caution">
    <text evidence="3">The sequence shown here is derived from an EMBL/GenBank/DDBJ whole genome shotgun (WGS) entry which is preliminary data.</text>
</comment>
<feature type="compositionally biased region" description="Acidic residues" evidence="1">
    <location>
        <begin position="712"/>
        <end position="727"/>
    </location>
</feature>
<feature type="region of interest" description="Disordered" evidence="1">
    <location>
        <begin position="357"/>
        <end position="410"/>
    </location>
</feature>
<reference evidence="3 4" key="1">
    <citation type="submission" date="2024-10" db="EMBL/GenBank/DDBJ databases">
        <title>Updated reference genomes for cyclostephanoid diatoms.</title>
        <authorList>
            <person name="Roberts W.R."/>
            <person name="Alverson A.J."/>
        </authorList>
    </citation>
    <scope>NUCLEOTIDE SEQUENCE [LARGE SCALE GENOMIC DNA]</scope>
    <source>
        <strain evidence="3 4">AJA232-27</strain>
    </source>
</reference>
<feature type="compositionally biased region" description="Basic and acidic residues" evidence="1">
    <location>
        <begin position="700"/>
        <end position="711"/>
    </location>
</feature>
<feature type="region of interest" description="Disordered" evidence="1">
    <location>
        <begin position="693"/>
        <end position="727"/>
    </location>
</feature>
<name>A0ABD3MJP2_9STRA</name>
<proteinExistence type="predicted"/>
<feature type="region of interest" description="Disordered" evidence="1">
    <location>
        <begin position="454"/>
        <end position="497"/>
    </location>
</feature>
<dbReference type="InterPro" id="IPR003347">
    <property type="entry name" value="JmjC_dom"/>
</dbReference>
<feature type="compositionally biased region" description="Low complexity" evidence="1">
    <location>
        <begin position="459"/>
        <end position="472"/>
    </location>
</feature>
<dbReference type="SUPFAM" id="SSF53448">
    <property type="entry name" value="Nucleotide-diphospho-sugar transferases"/>
    <property type="match status" value="1"/>
</dbReference>
<keyword evidence="4" id="KW-1185">Reference proteome</keyword>
<dbReference type="EMBL" id="JALLBG020000129">
    <property type="protein sequence ID" value="KAL3763073.1"/>
    <property type="molecule type" value="Genomic_DNA"/>
</dbReference>
<organism evidence="3 4">
    <name type="scientific">Discostella pseudostelligera</name>
    <dbReference type="NCBI Taxonomy" id="259834"/>
    <lineage>
        <taxon>Eukaryota</taxon>
        <taxon>Sar</taxon>
        <taxon>Stramenopiles</taxon>
        <taxon>Ochrophyta</taxon>
        <taxon>Bacillariophyta</taxon>
        <taxon>Coscinodiscophyceae</taxon>
        <taxon>Thalassiosirophycidae</taxon>
        <taxon>Stephanodiscales</taxon>
        <taxon>Stephanodiscaceae</taxon>
        <taxon>Discostella</taxon>
    </lineage>
</organism>
<dbReference type="Pfam" id="PF13621">
    <property type="entry name" value="Cupin_8"/>
    <property type="match status" value="1"/>
</dbReference>
<evidence type="ECO:0000256" key="1">
    <source>
        <dbReference type="SAM" id="MobiDB-lite"/>
    </source>
</evidence>
<dbReference type="PROSITE" id="PS51184">
    <property type="entry name" value="JMJC"/>
    <property type="match status" value="1"/>
</dbReference>
<evidence type="ECO:0000259" key="2">
    <source>
        <dbReference type="PROSITE" id="PS51184"/>
    </source>
</evidence>
<dbReference type="PANTHER" id="PTHR11183">
    <property type="entry name" value="GLYCOGENIN SUBFAMILY MEMBER"/>
    <property type="match status" value="1"/>
</dbReference>
<evidence type="ECO:0000313" key="3">
    <source>
        <dbReference type="EMBL" id="KAL3763073.1"/>
    </source>
</evidence>
<dbReference type="InterPro" id="IPR002495">
    <property type="entry name" value="Glyco_trans_8"/>
</dbReference>
<dbReference type="Gene3D" id="3.90.550.10">
    <property type="entry name" value="Spore Coat Polysaccharide Biosynthesis Protein SpsA, Chain A"/>
    <property type="match status" value="1"/>
</dbReference>
<feature type="compositionally biased region" description="Polar residues" evidence="1">
    <location>
        <begin position="302"/>
        <end position="324"/>
    </location>
</feature>
<feature type="compositionally biased region" description="Low complexity" evidence="1">
    <location>
        <begin position="374"/>
        <end position="390"/>
    </location>
</feature>
<sequence length="910" mass="104057">MASHTSIDAAAAGDDMSCGLLKGNLWGAPFPPRPKAIATFLASADFVPGCQTLLHSLKTQLAPTSDDQYPPEIIVLLSSNMTNDTSKYNFLHPIFCNRIIRVEHIPISKNIDEISGDNKTSSHVQSWDDNCGWTKLRLFELDSYDTILYIDADCLVVKDVSHLLHIDESSTSQTNNSAEKRMGLLAAAPDIFPPDRFNAGVMVLRPSKLVFDQMMSRLPNSSSKSSDSTSTKCCTSYDGGDTGFLNSFYPGWFHDMPSYSRLSFGYNAQRFMHHCTYNKQPKYWDDAIDDLRIIHFSSSPKPWEISTDNNSRGEANEHTSYLSSNDEHTLQLAKSGKLERIWRDAYERSQRYYEEELQKQSSLKRRRAPDQSKKPPSAASASLRSTTPRSSAPPPSRLQQQQNPHSMAQRRYKELRKAGMSMKEAMLASRKEFGLDQADDRDAGKAVGQMFGLARPEASRSNNNADASSNNSGRTIPRWNSNHKKTTAINPANIPTLDDLEAEERANQREARYQSLYKPKFDESSLGYDIYNCPSTPPKDYPKSWKSTDVLSNWNPNDVVTTTPRNIYQGLCVFDYQTQHTAALNYRNSEKPFIIRNDPKVTAVARRWGDDPEYLHRVFGDAKEFRTERSPTNQFMYYRIRGKKHQPKDYIPPPNDEIEMTFGEWLEHAIEKDGVAFGDTDMIAKSKALKARRMSLMQQNEKRTDEEHGGDDPLEDDETKVKDEDSEEAKEEKYYYFRMNADLRSKKKEAKFIYDELPFFDPRKKDSQFYIVNPLEQRGINCRFGMRGITAANHFDMSRNTIAIFGGERRYVLAAPSQCVKMALYPRNHPSLRHSSFDWSNPDEWEEHPEFKDALINEVVLHEGDVLYLPTNWFHYIVNLSLNYQCNARSGTTFESTEVIEDCGFHMPSQ</sequence>
<protein>
    <recommendedName>
        <fullName evidence="2">JmjC domain-containing protein</fullName>
    </recommendedName>
</protein>
<evidence type="ECO:0000313" key="4">
    <source>
        <dbReference type="Proteomes" id="UP001530293"/>
    </source>
</evidence>
<dbReference type="SUPFAM" id="SSF51197">
    <property type="entry name" value="Clavaminate synthase-like"/>
    <property type="match status" value="1"/>
</dbReference>
<dbReference type="InterPro" id="IPR050587">
    <property type="entry name" value="GNT1/Glycosyltrans_8"/>
</dbReference>
<dbReference type="InterPro" id="IPR041667">
    <property type="entry name" value="Cupin_8"/>
</dbReference>
<dbReference type="Pfam" id="PF01501">
    <property type="entry name" value="Glyco_transf_8"/>
    <property type="match status" value="1"/>
</dbReference>
<accession>A0ABD3MJP2</accession>
<dbReference type="Gene3D" id="2.60.120.10">
    <property type="entry name" value="Jelly Rolls"/>
    <property type="match status" value="1"/>
</dbReference>
<dbReference type="InterPro" id="IPR014710">
    <property type="entry name" value="RmlC-like_jellyroll"/>
</dbReference>
<feature type="region of interest" description="Disordered" evidence="1">
    <location>
        <begin position="302"/>
        <end position="327"/>
    </location>
</feature>
<dbReference type="SMART" id="SM00558">
    <property type="entry name" value="JmjC"/>
    <property type="match status" value="1"/>
</dbReference>